<sequence>MVALGVTRIVAKYTGLKSFYVSSTCFNTYLGSPYSNIRWKSSSTVVSPETKGVGTAQNNEPPQRDPLDLTFENTKIAYKSKTSWELLRGLFVMKLSSYKVLVENNEKLLKFGRRILGQRLFHHLMRSTFYGHFVAGESADGIQPTINRLYSFGVKPILDYSAEEDMSEEEAKEVEFSACISAAEMKQKELQTQDDLKQFRYHEKFADRRKYNVTARTYFYMSEAQCEKNTETFLRCIDAVAGTTKSTGFAAIKMTALGRPQLLIQLSEVIARTRKFFKDVTGAEKNIILSEVQPSLFEEKLQNDLQVNTHQKEVKDWLEKMDYDKKGLINLFSWSDLVDMNYVMSDFFKVPSIKTGRMEPIIRALTAEEEEMFKNMMRRLHCISRVAREKDVRVMIDAEQTYFQPAISRITMELMRKYNKEKPIIFNTYQCYLKEAYDNVVLDMELADRRGFFFGAKLVRGAYMEQERLRAKTIGYEDPINPTFEATSMMYHKTLTEIMQRIVERKDRKLSMMVATHNEDTVRYTVSKMKDIGIEPEHRLVCFGQLYGMCDQVSFALGQAGYSVYKYVPYGPVDEVLPYLSRRARENSSVLQKVDKERFLLKKEILRRIKEGQIFYKPKGNYTPL</sequence>
<comment type="pathway">
    <text evidence="1">Amino-acid degradation; L-proline degradation into L-glutamate; L-glutamate from L-proline: step 1/2.</text>
</comment>
<dbReference type="InterPro" id="IPR002872">
    <property type="entry name" value="Proline_DH_dom"/>
</dbReference>
<dbReference type="GeneID" id="106462358"/>
<evidence type="ECO:0000256" key="2">
    <source>
        <dbReference type="ARBA" id="ARBA00005869"/>
    </source>
</evidence>
<protein>
    <recommendedName>
        <fullName evidence="5">Proline dehydrogenase</fullName>
        <ecNumber evidence="5">1.5.5.2</ecNumber>
    </recommendedName>
</protein>
<evidence type="ECO:0000256" key="1">
    <source>
        <dbReference type="ARBA" id="ARBA00004739"/>
    </source>
</evidence>
<feature type="domain" description="Proline dehydrogenase" evidence="6">
    <location>
        <begin position="144"/>
        <end position="595"/>
    </location>
</feature>
<evidence type="ECO:0000313" key="7">
    <source>
        <dbReference type="Proteomes" id="UP000694941"/>
    </source>
</evidence>
<proteinExistence type="inferred from homology"/>
<keyword evidence="3 5" id="KW-0560">Oxidoreductase</keyword>
<dbReference type="SUPFAM" id="SSF51730">
    <property type="entry name" value="FAD-linked oxidoreductase"/>
    <property type="match status" value="1"/>
</dbReference>
<dbReference type="EC" id="1.5.5.2" evidence="5"/>
<evidence type="ECO:0000256" key="5">
    <source>
        <dbReference type="RuleBase" id="RU364054"/>
    </source>
</evidence>
<comment type="catalytic activity">
    <reaction evidence="5">
        <text>L-proline + a quinone = (S)-1-pyrroline-5-carboxylate + a quinol + H(+)</text>
        <dbReference type="Rhea" id="RHEA:23784"/>
        <dbReference type="ChEBI" id="CHEBI:15378"/>
        <dbReference type="ChEBI" id="CHEBI:17388"/>
        <dbReference type="ChEBI" id="CHEBI:24646"/>
        <dbReference type="ChEBI" id="CHEBI:60039"/>
        <dbReference type="ChEBI" id="CHEBI:132124"/>
        <dbReference type="EC" id="1.5.5.2"/>
    </reaction>
</comment>
<dbReference type="RefSeq" id="XP_013777730.2">
    <property type="nucleotide sequence ID" value="XM_013922276.2"/>
</dbReference>
<organism evidence="7 8">
    <name type="scientific">Limulus polyphemus</name>
    <name type="common">Atlantic horseshoe crab</name>
    <dbReference type="NCBI Taxonomy" id="6850"/>
    <lineage>
        <taxon>Eukaryota</taxon>
        <taxon>Metazoa</taxon>
        <taxon>Ecdysozoa</taxon>
        <taxon>Arthropoda</taxon>
        <taxon>Chelicerata</taxon>
        <taxon>Merostomata</taxon>
        <taxon>Xiphosura</taxon>
        <taxon>Limulidae</taxon>
        <taxon>Limulus</taxon>
    </lineage>
</organism>
<comment type="cofactor">
    <cofactor evidence="5">
        <name>FAD</name>
        <dbReference type="ChEBI" id="CHEBI:57692"/>
    </cofactor>
</comment>
<dbReference type="Gene3D" id="3.20.20.220">
    <property type="match status" value="2"/>
</dbReference>
<reference evidence="8" key="1">
    <citation type="submission" date="2025-08" db="UniProtKB">
        <authorList>
            <consortium name="RefSeq"/>
        </authorList>
    </citation>
    <scope>IDENTIFICATION</scope>
    <source>
        <tissue evidence="8">Muscle</tissue>
    </source>
</reference>
<dbReference type="PANTHER" id="PTHR13914">
    <property type="entry name" value="PROLINE OXIDASE"/>
    <property type="match status" value="1"/>
</dbReference>
<dbReference type="InterPro" id="IPR029041">
    <property type="entry name" value="FAD-linked_oxidoreductase-like"/>
</dbReference>
<keyword evidence="4 5" id="KW-0642">Proline metabolism</keyword>
<dbReference type="InterPro" id="IPR015659">
    <property type="entry name" value="Proline_oxidase"/>
</dbReference>
<evidence type="ECO:0000256" key="3">
    <source>
        <dbReference type="ARBA" id="ARBA00023002"/>
    </source>
</evidence>
<keyword evidence="5" id="KW-0274">FAD</keyword>
<evidence type="ECO:0000259" key="6">
    <source>
        <dbReference type="Pfam" id="PF01619"/>
    </source>
</evidence>
<evidence type="ECO:0000256" key="4">
    <source>
        <dbReference type="ARBA" id="ARBA00023062"/>
    </source>
</evidence>
<comment type="similarity">
    <text evidence="2 5">Belongs to the proline oxidase family.</text>
</comment>
<accession>A0ABM1B9U2</accession>
<gene>
    <name evidence="8" type="primary">LOC106462358</name>
</gene>
<dbReference type="Pfam" id="PF01619">
    <property type="entry name" value="Pro_dh"/>
    <property type="match status" value="1"/>
</dbReference>
<evidence type="ECO:0000313" key="8">
    <source>
        <dbReference type="RefSeq" id="XP_013777730.2"/>
    </source>
</evidence>
<comment type="function">
    <text evidence="5">Converts proline to delta-1-pyrroline-5-carboxylate.</text>
</comment>
<keyword evidence="5" id="KW-0285">Flavoprotein</keyword>
<name>A0ABM1B9U2_LIMPO</name>
<keyword evidence="7" id="KW-1185">Reference proteome</keyword>
<dbReference type="Proteomes" id="UP000694941">
    <property type="component" value="Unplaced"/>
</dbReference>
<dbReference type="PANTHER" id="PTHR13914:SF0">
    <property type="entry name" value="PROLINE DEHYDROGENASE 1, MITOCHONDRIAL"/>
    <property type="match status" value="1"/>
</dbReference>